<comment type="caution">
    <text evidence="10">The sequence shown here is derived from an EMBL/GenBank/DDBJ whole genome shotgun (WGS) entry which is preliminary data.</text>
</comment>
<evidence type="ECO:0000256" key="4">
    <source>
        <dbReference type="ARBA" id="ARBA00022519"/>
    </source>
</evidence>
<evidence type="ECO:0000256" key="9">
    <source>
        <dbReference type="SAM" id="Phobius"/>
    </source>
</evidence>
<feature type="transmembrane region" description="Helical" evidence="9">
    <location>
        <begin position="94"/>
        <end position="111"/>
    </location>
</feature>
<dbReference type="InterPro" id="IPR001851">
    <property type="entry name" value="ABC_transp_permease"/>
</dbReference>
<evidence type="ECO:0000256" key="3">
    <source>
        <dbReference type="ARBA" id="ARBA00022475"/>
    </source>
</evidence>
<comment type="subcellular location">
    <subcellularLocation>
        <location evidence="1">Cell membrane</location>
        <topology evidence="1">Multi-pass membrane protein</topology>
    </subcellularLocation>
</comment>
<sequence>MEKQELSINRSSVETPRSTSDKKTETKQQKRNFFFHILNNKVLIALILLCVFFSVTTEQFLRVDNILNIFLQSAIMGIVAIGMTYVIITAGIDLGVGSVVAVAGIIMAGMVSKGMPILLTILVGLLIGVASGAINGYFITKFNMAPFIVTLGMMAAARSITLVYSDAQTISVYGDPFLKFLRMGEVAGIPIMIIITVLMFILAHYILSNTVFGRHVYAVGSNKKAAELSGINVKRVEMMVYIIAGTMAGLGGLMMTARLGSGTPLAGTNLELMAIAAVVIGGTSLSGGRGTIFGTLIGVLLINVLNTGMNLLNISSHYQGLIMGGVIILAALIDSFSNKKSK</sequence>
<organism evidence="10 11">
    <name type="scientific">Bacillus songklensis</name>
    <dbReference type="NCBI Taxonomy" id="1069116"/>
    <lineage>
        <taxon>Bacteria</taxon>
        <taxon>Bacillati</taxon>
        <taxon>Bacillota</taxon>
        <taxon>Bacilli</taxon>
        <taxon>Bacillales</taxon>
        <taxon>Bacillaceae</taxon>
        <taxon>Bacillus</taxon>
    </lineage>
</organism>
<keyword evidence="6 9" id="KW-1133">Transmembrane helix</keyword>
<evidence type="ECO:0000256" key="6">
    <source>
        <dbReference type="ARBA" id="ARBA00022989"/>
    </source>
</evidence>
<name>A0ABV8B5N5_9BACI</name>
<keyword evidence="4" id="KW-0997">Cell inner membrane</keyword>
<feature type="transmembrane region" description="Helical" evidence="9">
    <location>
        <begin position="33"/>
        <end position="55"/>
    </location>
</feature>
<protein>
    <submittedName>
        <fullName evidence="10">ABC transporter permease</fullName>
    </submittedName>
</protein>
<evidence type="ECO:0000256" key="5">
    <source>
        <dbReference type="ARBA" id="ARBA00022692"/>
    </source>
</evidence>
<feature type="transmembrane region" description="Helical" evidence="9">
    <location>
        <begin position="118"/>
        <end position="138"/>
    </location>
</feature>
<keyword evidence="7 9" id="KW-0472">Membrane</keyword>
<feature type="transmembrane region" description="Helical" evidence="9">
    <location>
        <begin position="144"/>
        <end position="165"/>
    </location>
</feature>
<dbReference type="EMBL" id="JBHRZT010000072">
    <property type="protein sequence ID" value="MFC3885603.1"/>
    <property type="molecule type" value="Genomic_DNA"/>
</dbReference>
<evidence type="ECO:0000313" key="11">
    <source>
        <dbReference type="Proteomes" id="UP001595752"/>
    </source>
</evidence>
<keyword evidence="11" id="KW-1185">Reference proteome</keyword>
<dbReference type="CDD" id="cd06579">
    <property type="entry name" value="TM_PBP1_transp_AraH_like"/>
    <property type="match status" value="1"/>
</dbReference>
<feature type="transmembrane region" description="Helical" evidence="9">
    <location>
        <begin position="317"/>
        <end position="336"/>
    </location>
</feature>
<feature type="transmembrane region" description="Helical" evidence="9">
    <location>
        <begin position="186"/>
        <end position="207"/>
    </location>
</feature>
<feature type="transmembrane region" description="Helical" evidence="9">
    <location>
        <begin position="67"/>
        <end position="88"/>
    </location>
</feature>
<feature type="transmembrane region" description="Helical" evidence="9">
    <location>
        <begin position="238"/>
        <end position="260"/>
    </location>
</feature>
<evidence type="ECO:0000256" key="7">
    <source>
        <dbReference type="ARBA" id="ARBA00023136"/>
    </source>
</evidence>
<dbReference type="Pfam" id="PF02653">
    <property type="entry name" value="BPD_transp_2"/>
    <property type="match status" value="1"/>
</dbReference>
<evidence type="ECO:0000256" key="8">
    <source>
        <dbReference type="SAM" id="MobiDB-lite"/>
    </source>
</evidence>
<evidence type="ECO:0000256" key="2">
    <source>
        <dbReference type="ARBA" id="ARBA00022448"/>
    </source>
</evidence>
<gene>
    <name evidence="10" type="ORF">ACFOU2_19865</name>
</gene>
<feature type="compositionally biased region" description="Polar residues" evidence="8">
    <location>
        <begin position="1"/>
        <end position="18"/>
    </location>
</feature>
<dbReference type="RefSeq" id="WP_377918009.1">
    <property type="nucleotide sequence ID" value="NZ_JBHRZT010000072.1"/>
</dbReference>
<keyword evidence="5 9" id="KW-0812">Transmembrane</keyword>
<proteinExistence type="predicted"/>
<reference evidence="11" key="1">
    <citation type="journal article" date="2019" name="Int. J. Syst. Evol. Microbiol.">
        <title>The Global Catalogue of Microorganisms (GCM) 10K type strain sequencing project: providing services to taxonomists for standard genome sequencing and annotation.</title>
        <authorList>
            <consortium name="The Broad Institute Genomics Platform"/>
            <consortium name="The Broad Institute Genome Sequencing Center for Infectious Disease"/>
            <person name="Wu L."/>
            <person name="Ma J."/>
        </authorList>
    </citation>
    <scope>NUCLEOTIDE SEQUENCE [LARGE SCALE GENOMIC DNA]</scope>
    <source>
        <strain evidence="11">CCUG 61889</strain>
    </source>
</reference>
<feature type="transmembrane region" description="Helical" evidence="9">
    <location>
        <begin position="272"/>
        <end position="305"/>
    </location>
</feature>
<keyword evidence="2" id="KW-0813">Transport</keyword>
<keyword evidence="3" id="KW-1003">Cell membrane</keyword>
<evidence type="ECO:0000256" key="1">
    <source>
        <dbReference type="ARBA" id="ARBA00004651"/>
    </source>
</evidence>
<dbReference type="PANTHER" id="PTHR32196">
    <property type="entry name" value="ABC TRANSPORTER PERMEASE PROTEIN YPHD-RELATED-RELATED"/>
    <property type="match status" value="1"/>
</dbReference>
<dbReference type="PANTHER" id="PTHR32196:SF21">
    <property type="entry name" value="ABC TRANSPORTER PERMEASE PROTEIN YPHD-RELATED"/>
    <property type="match status" value="1"/>
</dbReference>
<feature type="region of interest" description="Disordered" evidence="8">
    <location>
        <begin position="1"/>
        <end position="25"/>
    </location>
</feature>
<dbReference type="Proteomes" id="UP001595752">
    <property type="component" value="Unassembled WGS sequence"/>
</dbReference>
<evidence type="ECO:0000313" key="10">
    <source>
        <dbReference type="EMBL" id="MFC3885603.1"/>
    </source>
</evidence>
<accession>A0ABV8B5N5</accession>